<evidence type="ECO:0000313" key="2">
    <source>
        <dbReference type="EMBL" id="KIK20368.1"/>
    </source>
</evidence>
<name>A0A0C9ZKC6_9AGAM</name>
<accession>A0A0C9ZKC6</accession>
<dbReference type="PROSITE" id="PS50011">
    <property type="entry name" value="PROTEIN_KINASE_DOM"/>
    <property type="match status" value="1"/>
</dbReference>
<dbReference type="Gene3D" id="1.10.510.10">
    <property type="entry name" value="Transferase(Phosphotransferase) domain 1"/>
    <property type="match status" value="1"/>
</dbReference>
<dbReference type="STRING" id="765257.A0A0C9ZKC6"/>
<dbReference type="OrthoDB" id="2747778at2759"/>
<protein>
    <recommendedName>
        <fullName evidence="1">Protein kinase domain-containing protein</fullName>
    </recommendedName>
</protein>
<feature type="domain" description="Protein kinase" evidence="1">
    <location>
        <begin position="1"/>
        <end position="87"/>
    </location>
</feature>
<proteinExistence type="predicted"/>
<dbReference type="GO" id="GO:0005524">
    <property type="term" value="F:ATP binding"/>
    <property type="evidence" value="ECO:0007669"/>
    <property type="project" value="InterPro"/>
</dbReference>
<dbReference type="AlphaFoldDB" id="A0A0C9ZKC6"/>
<dbReference type="InterPro" id="IPR011009">
    <property type="entry name" value="Kinase-like_dom_sf"/>
</dbReference>
<organism evidence="2 3">
    <name type="scientific">Pisolithus microcarpus 441</name>
    <dbReference type="NCBI Taxonomy" id="765257"/>
    <lineage>
        <taxon>Eukaryota</taxon>
        <taxon>Fungi</taxon>
        <taxon>Dikarya</taxon>
        <taxon>Basidiomycota</taxon>
        <taxon>Agaricomycotina</taxon>
        <taxon>Agaricomycetes</taxon>
        <taxon>Agaricomycetidae</taxon>
        <taxon>Boletales</taxon>
        <taxon>Sclerodermatineae</taxon>
        <taxon>Pisolithaceae</taxon>
        <taxon>Pisolithus</taxon>
    </lineage>
</organism>
<dbReference type="Pfam" id="PF17667">
    <property type="entry name" value="Pkinase_fungal"/>
    <property type="match status" value="1"/>
</dbReference>
<dbReference type="Proteomes" id="UP000054018">
    <property type="component" value="Unassembled WGS sequence"/>
</dbReference>
<dbReference type="SUPFAM" id="SSF56112">
    <property type="entry name" value="Protein kinase-like (PK-like)"/>
    <property type="match status" value="1"/>
</dbReference>
<dbReference type="PANTHER" id="PTHR38248">
    <property type="entry name" value="FUNK1 6"/>
    <property type="match status" value="1"/>
</dbReference>
<gene>
    <name evidence="2" type="ORF">PISMIDRAFT_52635</name>
</gene>
<dbReference type="HOGENOM" id="CLU_138921_1_0_1"/>
<dbReference type="InterPro" id="IPR040976">
    <property type="entry name" value="Pkinase_fungal"/>
</dbReference>
<reference evidence="3" key="2">
    <citation type="submission" date="2015-01" db="EMBL/GenBank/DDBJ databases">
        <title>Evolutionary Origins and Diversification of the Mycorrhizal Mutualists.</title>
        <authorList>
            <consortium name="DOE Joint Genome Institute"/>
            <consortium name="Mycorrhizal Genomics Consortium"/>
            <person name="Kohler A."/>
            <person name="Kuo A."/>
            <person name="Nagy L.G."/>
            <person name="Floudas D."/>
            <person name="Copeland A."/>
            <person name="Barry K.W."/>
            <person name="Cichocki N."/>
            <person name="Veneault-Fourrey C."/>
            <person name="LaButti K."/>
            <person name="Lindquist E.A."/>
            <person name="Lipzen A."/>
            <person name="Lundell T."/>
            <person name="Morin E."/>
            <person name="Murat C."/>
            <person name="Riley R."/>
            <person name="Ohm R."/>
            <person name="Sun H."/>
            <person name="Tunlid A."/>
            <person name="Henrissat B."/>
            <person name="Grigoriev I.V."/>
            <person name="Hibbett D.S."/>
            <person name="Martin F."/>
        </authorList>
    </citation>
    <scope>NUCLEOTIDE SEQUENCE [LARGE SCALE GENOMIC DNA]</scope>
    <source>
        <strain evidence="3">441</strain>
    </source>
</reference>
<dbReference type="InterPro" id="IPR000719">
    <property type="entry name" value="Prot_kinase_dom"/>
</dbReference>
<reference evidence="2 3" key="1">
    <citation type="submission" date="2014-04" db="EMBL/GenBank/DDBJ databases">
        <authorList>
            <consortium name="DOE Joint Genome Institute"/>
            <person name="Kuo A."/>
            <person name="Kohler A."/>
            <person name="Costa M.D."/>
            <person name="Nagy L.G."/>
            <person name="Floudas D."/>
            <person name="Copeland A."/>
            <person name="Barry K.W."/>
            <person name="Cichocki N."/>
            <person name="Veneault-Fourrey C."/>
            <person name="LaButti K."/>
            <person name="Lindquist E.A."/>
            <person name="Lipzen A."/>
            <person name="Lundell T."/>
            <person name="Morin E."/>
            <person name="Murat C."/>
            <person name="Sun H."/>
            <person name="Tunlid A."/>
            <person name="Henrissat B."/>
            <person name="Grigoriev I.V."/>
            <person name="Hibbett D.S."/>
            <person name="Martin F."/>
            <person name="Nordberg H.P."/>
            <person name="Cantor M.N."/>
            <person name="Hua S.X."/>
        </authorList>
    </citation>
    <scope>NUCLEOTIDE SEQUENCE [LARGE SCALE GENOMIC DNA]</scope>
    <source>
        <strain evidence="2 3">441</strain>
    </source>
</reference>
<evidence type="ECO:0000259" key="1">
    <source>
        <dbReference type="PROSITE" id="PS50011"/>
    </source>
</evidence>
<feature type="non-terminal residue" evidence="2">
    <location>
        <position position="87"/>
    </location>
</feature>
<evidence type="ECO:0000313" key="3">
    <source>
        <dbReference type="Proteomes" id="UP000054018"/>
    </source>
</evidence>
<dbReference type="EMBL" id="KN833766">
    <property type="protein sequence ID" value="KIK20368.1"/>
    <property type="molecule type" value="Genomic_DNA"/>
</dbReference>
<keyword evidence="3" id="KW-1185">Reference proteome</keyword>
<sequence length="87" mass="9948">LLHHDISTGNIIIFQGCGYLIDWDLAKARNILKPCQATRTGTWQFMSVHLVEDASATHTFKDDLESSFWVLLWTVVMFSKSSFSIKE</sequence>
<dbReference type="PANTHER" id="PTHR38248:SF2">
    <property type="entry name" value="FUNK1 11"/>
    <property type="match status" value="1"/>
</dbReference>
<dbReference type="GO" id="GO:0004672">
    <property type="term" value="F:protein kinase activity"/>
    <property type="evidence" value="ECO:0007669"/>
    <property type="project" value="InterPro"/>
</dbReference>
<feature type="non-terminal residue" evidence="2">
    <location>
        <position position="1"/>
    </location>
</feature>